<evidence type="ECO:0000313" key="2">
    <source>
        <dbReference type="EMBL" id="MBB3087241.1"/>
    </source>
</evidence>
<organism evidence="2 3">
    <name type="scientific">Nocardioides albus</name>
    <dbReference type="NCBI Taxonomy" id="1841"/>
    <lineage>
        <taxon>Bacteria</taxon>
        <taxon>Bacillati</taxon>
        <taxon>Actinomycetota</taxon>
        <taxon>Actinomycetes</taxon>
        <taxon>Propionibacteriales</taxon>
        <taxon>Nocardioidaceae</taxon>
        <taxon>Nocardioides</taxon>
    </lineage>
</organism>
<name>A0A7W5A055_9ACTN</name>
<gene>
    <name evidence="2" type="ORF">FHS12_000164</name>
</gene>
<comment type="caution">
    <text evidence="2">The sequence shown here is derived from an EMBL/GenBank/DDBJ whole genome shotgun (WGS) entry which is preliminary data.</text>
</comment>
<dbReference type="AlphaFoldDB" id="A0A7W5A055"/>
<sequence>MVDQMGVLALQRALTQAAELLDTVTADDLTRPTPCPEWDLRKLANHMIAQPRVFVTMLQGTPPGWNGHEDYAVNLGEELRTRGNALINLWREVGADDMMMVDPDWQSAEIAIHTWDLCVALGRPTDGLDEAVAQRAVVAMDRILGPERKGRAFANALSAPEGSGAFEHLAAYAGRPVPFAPASSR</sequence>
<feature type="domain" description="Mycothiol-dependent maleylpyruvate isomerase metal-binding" evidence="1">
    <location>
        <begin position="11"/>
        <end position="90"/>
    </location>
</feature>
<dbReference type="Pfam" id="PF11716">
    <property type="entry name" value="MDMPI_N"/>
    <property type="match status" value="1"/>
</dbReference>
<dbReference type="SUPFAM" id="SSF109854">
    <property type="entry name" value="DinB/YfiT-like putative metalloenzymes"/>
    <property type="match status" value="1"/>
</dbReference>
<dbReference type="NCBIfam" id="TIGR03083">
    <property type="entry name" value="maleylpyruvate isomerase family mycothiol-dependent enzyme"/>
    <property type="match status" value="1"/>
</dbReference>
<reference evidence="2 3" key="1">
    <citation type="submission" date="2020-08" db="EMBL/GenBank/DDBJ databases">
        <title>Genomic Encyclopedia of Type Strains, Phase III (KMG-III): the genomes of soil and plant-associated and newly described type strains.</title>
        <authorList>
            <person name="Whitman W."/>
        </authorList>
    </citation>
    <scope>NUCLEOTIDE SEQUENCE [LARGE SCALE GENOMIC DNA]</scope>
    <source>
        <strain evidence="2 3">CECT 3302</strain>
    </source>
</reference>
<evidence type="ECO:0000313" key="3">
    <source>
        <dbReference type="Proteomes" id="UP000577707"/>
    </source>
</evidence>
<protein>
    <submittedName>
        <fullName evidence="2">Uncharacterized protein (TIGR03086 family)</fullName>
    </submittedName>
</protein>
<dbReference type="NCBIfam" id="TIGR03086">
    <property type="entry name" value="TIGR03086 family metal-binding protein"/>
    <property type="match status" value="1"/>
</dbReference>
<dbReference type="RefSeq" id="WP_229788197.1">
    <property type="nucleotide sequence ID" value="NZ_BMQT01000001.1"/>
</dbReference>
<dbReference type="EMBL" id="JACHXG010000001">
    <property type="protein sequence ID" value="MBB3087241.1"/>
    <property type="molecule type" value="Genomic_DNA"/>
</dbReference>
<keyword evidence="3" id="KW-1185">Reference proteome</keyword>
<dbReference type="InterPro" id="IPR024344">
    <property type="entry name" value="MDMPI_metal-binding"/>
</dbReference>
<dbReference type="InterPro" id="IPR017517">
    <property type="entry name" value="Maleyloyr_isom"/>
</dbReference>
<dbReference type="Gene3D" id="1.20.120.450">
    <property type="entry name" value="dinb family like domain"/>
    <property type="match status" value="1"/>
</dbReference>
<evidence type="ECO:0000259" key="1">
    <source>
        <dbReference type="Pfam" id="PF11716"/>
    </source>
</evidence>
<accession>A0A7W5A055</accession>
<dbReference type="InterPro" id="IPR017520">
    <property type="entry name" value="CHP03086"/>
</dbReference>
<proteinExistence type="predicted"/>
<dbReference type="InterPro" id="IPR034660">
    <property type="entry name" value="DinB/YfiT-like"/>
</dbReference>
<dbReference type="GO" id="GO:0046872">
    <property type="term" value="F:metal ion binding"/>
    <property type="evidence" value="ECO:0007669"/>
    <property type="project" value="InterPro"/>
</dbReference>
<dbReference type="Proteomes" id="UP000577707">
    <property type="component" value="Unassembled WGS sequence"/>
</dbReference>